<dbReference type="InterPro" id="IPR050482">
    <property type="entry name" value="Sensor_HK_TwoCompSys"/>
</dbReference>
<dbReference type="GO" id="GO:0000155">
    <property type="term" value="F:phosphorelay sensor kinase activity"/>
    <property type="evidence" value="ECO:0007669"/>
    <property type="project" value="InterPro"/>
</dbReference>
<keyword evidence="5" id="KW-0547">Nucleotide-binding</keyword>
<evidence type="ECO:0000256" key="7">
    <source>
        <dbReference type="ARBA" id="ARBA00022840"/>
    </source>
</evidence>
<protein>
    <recommendedName>
        <fullName evidence="2">histidine kinase</fullName>
        <ecNumber evidence="2">2.7.13.3</ecNumber>
    </recommendedName>
</protein>
<dbReference type="GO" id="GO:0046983">
    <property type="term" value="F:protein dimerization activity"/>
    <property type="evidence" value="ECO:0007669"/>
    <property type="project" value="InterPro"/>
</dbReference>
<keyword evidence="6 11" id="KW-0418">Kinase</keyword>
<comment type="caution">
    <text evidence="11">The sequence shown here is derived from an EMBL/GenBank/DDBJ whole genome shotgun (WGS) entry which is preliminary data.</text>
</comment>
<evidence type="ECO:0000256" key="6">
    <source>
        <dbReference type="ARBA" id="ARBA00022777"/>
    </source>
</evidence>
<proteinExistence type="predicted"/>
<keyword evidence="7" id="KW-0067">ATP-binding</keyword>
<keyword evidence="3" id="KW-0597">Phosphoprotein</keyword>
<evidence type="ECO:0000256" key="2">
    <source>
        <dbReference type="ARBA" id="ARBA00012438"/>
    </source>
</evidence>
<gene>
    <name evidence="11" type="ORF">KCH_04850</name>
</gene>
<dbReference type="Pfam" id="PF07730">
    <property type="entry name" value="HisKA_3"/>
    <property type="match status" value="1"/>
</dbReference>
<dbReference type="GO" id="GO:0005524">
    <property type="term" value="F:ATP binding"/>
    <property type="evidence" value="ECO:0007669"/>
    <property type="project" value="UniProtKB-KW"/>
</dbReference>
<keyword evidence="9" id="KW-0472">Membrane</keyword>
<accession>A0A066Z232</accession>
<evidence type="ECO:0000256" key="8">
    <source>
        <dbReference type="ARBA" id="ARBA00023012"/>
    </source>
</evidence>
<dbReference type="PANTHER" id="PTHR24421">
    <property type="entry name" value="NITRATE/NITRITE SENSOR PROTEIN NARX-RELATED"/>
    <property type="match status" value="1"/>
</dbReference>
<dbReference type="Gene3D" id="1.20.5.1930">
    <property type="match status" value="1"/>
</dbReference>
<dbReference type="HOGENOM" id="CLU_000445_20_1_11"/>
<feature type="domain" description="Signal transduction histidine kinase subgroup 3 dimerisation and phosphoacceptor" evidence="10">
    <location>
        <begin position="209"/>
        <end position="275"/>
    </location>
</feature>
<dbReference type="EMBL" id="JNBY01000015">
    <property type="protein sequence ID" value="KDN87838.1"/>
    <property type="molecule type" value="Genomic_DNA"/>
</dbReference>
<feature type="transmembrane region" description="Helical" evidence="9">
    <location>
        <begin position="107"/>
        <end position="139"/>
    </location>
</feature>
<evidence type="ECO:0000256" key="4">
    <source>
        <dbReference type="ARBA" id="ARBA00022679"/>
    </source>
</evidence>
<evidence type="ECO:0000256" key="5">
    <source>
        <dbReference type="ARBA" id="ARBA00022741"/>
    </source>
</evidence>
<keyword evidence="8" id="KW-0902">Two-component regulatory system</keyword>
<dbReference type="PANTHER" id="PTHR24421:SF10">
    <property type="entry name" value="NITRATE_NITRITE SENSOR PROTEIN NARQ"/>
    <property type="match status" value="1"/>
</dbReference>
<dbReference type="CDD" id="cd16917">
    <property type="entry name" value="HATPase_UhpB-NarQ-NarX-like"/>
    <property type="match status" value="1"/>
</dbReference>
<sequence length="409" mass="43149">MLRELRAAVDRRARLRWLHLLLGAALLMPFQLLTTSAVGVTGLADGDFRLETQLLAFALALPLVAAAGLLPVARSLEGAIARTLCGASEEVLATPADSWSARRRTSLWFTLHALLGGLTGAISLAAPPAGALLLLLPVLRPHTVGPGWAAPIAEHPWTAPPLGLALLALPVALAFPAGRRLARLAPRLLGPTPADRLAAAQRRADRMAERNRVARELHDSVGHALSAVGVQAAAAARLLRTDPDFAATALAAIEATARDAVTELDHVLGLLREEDDRTAPHTLADLPALLDRTRAAGAPVDYAEDGLRARTLPGTLSREAYRIVQEGLGNALKHAGDAPVHVRLTVRQETLEITMANPLRPPAGRRTRTGSGLTGLRERVALLRGTLDAGPDDAGQWLLTARLPLGSSA</sequence>
<evidence type="ECO:0000259" key="10">
    <source>
        <dbReference type="Pfam" id="PF07730"/>
    </source>
</evidence>
<evidence type="ECO:0000256" key="9">
    <source>
        <dbReference type="SAM" id="Phobius"/>
    </source>
</evidence>
<dbReference type="InterPro" id="IPR011712">
    <property type="entry name" value="Sig_transdc_His_kin_sub3_dim/P"/>
</dbReference>
<keyword evidence="4 11" id="KW-0808">Transferase</keyword>
<dbReference type="AlphaFoldDB" id="A0A066Z232"/>
<evidence type="ECO:0000313" key="12">
    <source>
        <dbReference type="Proteomes" id="UP000027178"/>
    </source>
</evidence>
<name>A0A066Z232_9ACTN</name>
<comment type="catalytic activity">
    <reaction evidence="1">
        <text>ATP + protein L-histidine = ADP + protein N-phospho-L-histidine.</text>
        <dbReference type="EC" id="2.7.13.3"/>
    </reaction>
</comment>
<feature type="transmembrane region" description="Helical" evidence="9">
    <location>
        <begin position="159"/>
        <end position="178"/>
    </location>
</feature>
<evidence type="ECO:0000256" key="3">
    <source>
        <dbReference type="ARBA" id="ARBA00022553"/>
    </source>
</evidence>
<keyword evidence="9" id="KW-0812">Transmembrane</keyword>
<keyword evidence="9" id="KW-1133">Transmembrane helix</keyword>
<reference evidence="11 12" key="1">
    <citation type="submission" date="2014-05" db="EMBL/GenBank/DDBJ databases">
        <title>Draft Genome Sequence of Kitasatospora cheerisanensis KCTC 2395.</title>
        <authorList>
            <person name="Nam D.H."/>
        </authorList>
    </citation>
    <scope>NUCLEOTIDE SEQUENCE [LARGE SCALE GENOMIC DNA]</scope>
    <source>
        <strain evidence="11 12">KCTC 2395</strain>
    </source>
</reference>
<dbReference type="InterPro" id="IPR036890">
    <property type="entry name" value="HATPase_C_sf"/>
</dbReference>
<evidence type="ECO:0000313" key="11">
    <source>
        <dbReference type="EMBL" id="KDN87838.1"/>
    </source>
</evidence>
<feature type="transmembrane region" description="Helical" evidence="9">
    <location>
        <begin position="20"/>
        <end position="42"/>
    </location>
</feature>
<dbReference type="eggNOG" id="COG4585">
    <property type="taxonomic scope" value="Bacteria"/>
</dbReference>
<dbReference type="Proteomes" id="UP000027178">
    <property type="component" value="Unassembled WGS sequence"/>
</dbReference>
<keyword evidence="12" id="KW-1185">Reference proteome</keyword>
<dbReference type="PATRIC" id="fig|1348663.4.peg.458"/>
<feature type="transmembrane region" description="Helical" evidence="9">
    <location>
        <begin position="54"/>
        <end position="73"/>
    </location>
</feature>
<evidence type="ECO:0000256" key="1">
    <source>
        <dbReference type="ARBA" id="ARBA00000085"/>
    </source>
</evidence>
<dbReference type="SUPFAM" id="SSF55874">
    <property type="entry name" value="ATPase domain of HSP90 chaperone/DNA topoisomerase II/histidine kinase"/>
    <property type="match status" value="1"/>
</dbReference>
<dbReference type="Gene3D" id="3.30.565.10">
    <property type="entry name" value="Histidine kinase-like ATPase, C-terminal domain"/>
    <property type="match status" value="1"/>
</dbReference>
<dbReference type="GO" id="GO:0016020">
    <property type="term" value="C:membrane"/>
    <property type="evidence" value="ECO:0007669"/>
    <property type="project" value="InterPro"/>
</dbReference>
<organism evidence="11 12">
    <name type="scientific">Kitasatospora cheerisanensis KCTC 2395</name>
    <dbReference type="NCBI Taxonomy" id="1348663"/>
    <lineage>
        <taxon>Bacteria</taxon>
        <taxon>Bacillati</taxon>
        <taxon>Actinomycetota</taxon>
        <taxon>Actinomycetes</taxon>
        <taxon>Kitasatosporales</taxon>
        <taxon>Streptomycetaceae</taxon>
        <taxon>Kitasatospora</taxon>
    </lineage>
</organism>
<dbReference type="EC" id="2.7.13.3" evidence="2"/>